<dbReference type="EMBL" id="AQGS01001030">
    <property type="protein sequence ID" value="EPS35816.1"/>
    <property type="molecule type" value="Genomic_DNA"/>
</dbReference>
<proteinExistence type="predicted"/>
<dbReference type="HOGENOM" id="CLU_2223175_0_0_1"/>
<gene>
    <name evidence="2" type="ORF">H072_10762</name>
</gene>
<organism evidence="2 3">
    <name type="scientific">Dactylellina haptotyla (strain CBS 200.50)</name>
    <name type="common">Nematode-trapping fungus</name>
    <name type="synonym">Monacrosporium haptotylum</name>
    <dbReference type="NCBI Taxonomy" id="1284197"/>
    <lineage>
        <taxon>Eukaryota</taxon>
        <taxon>Fungi</taxon>
        <taxon>Dikarya</taxon>
        <taxon>Ascomycota</taxon>
        <taxon>Pezizomycotina</taxon>
        <taxon>Orbiliomycetes</taxon>
        <taxon>Orbiliales</taxon>
        <taxon>Orbiliaceae</taxon>
        <taxon>Dactylellina</taxon>
    </lineage>
</organism>
<accession>S8A3X5</accession>
<reference evidence="2 3" key="1">
    <citation type="journal article" date="2013" name="PLoS Genet.">
        <title>Genomic mechanisms accounting for the adaptation to parasitism in nematode-trapping fungi.</title>
        <authorList>
            <person name="Meerupati T."/>
            <person name="Andersson K.M."/>
            <person name="Friman E."/>
            <person name="Kumar D."/>
            <person name="Tunlid A."/>
            <person name="Ahren D."/>
        </authorList>
    </citation>
    <scope>NUCLEOTIDE SEQUENCE [LARGE SCALE GENOMIC DNA]</scope>
    <source>
        <strain evidence="2 3">CBS 200.50</strain>
    </source>
</reference>
<evidence type="ECO:0000313" key="2">
    <source>
        <dbReference type="EMBL" id="EPS35816.1"/>
    </source>
</evidence>
<protein>
    <submittedName>
        <fullName evidence="2">Uncharacterized protein</fullName>
    </submittedName>
</protein>
<evidence type="ECO:0000256" key="1">
    <source>
        <dbReference type="SAM" id="MobiDB-lite"/>
    </source>
</evidence>
<name>S8A3X5_DACHA</name>
<feature type="region of interest" description="Disordered" evidence="1">
    <location>
        <begin position="57"/>
        <end position="92"/>
    </location>
</feature>
<sequence length="106" mass="12183">MENWVKAGRRYSGEWISWGNGYYGFLFIIIYENGYRFLLILPMLDDVAIANGQAGSSTLTKRETSHGSLTRKAKFLNGKKEKKTKKPRSSSRVWRTLYCSAGPRNR</sequence>
<comment type="caution">
    <text evidence="2">The sequence shown here is derived from an EMBL/GenBank/DDBJ whole genome shotgun (WGS) entry which is preliminary data.</text>
</comment>
<reference evidence="3" key="2">
    <citation type="submission" date="2013-04" db="EMBL/GenBank/DDBJ databases">
        <title>Genomic mechanisms accounting for the adaptation to parasitism in nematode-trapping fungi.</title>
        <authorList>
            <person name="Ahren D.G."/>
        </authorList>
    </citation>
    <scope>NUCLEOTIDE SEQUENCE [LARGE SCALE GENOMIC DNA]</scope>
    <source>
        <strain evidence="3">CBS 200.50</strain>
    </source>
</reference>
<keyword evidence="3" id="KW-1185">Reference proteome</keyword>
<feature type="compositionally biased region" description="Basic residues" evidence="1">
    <location>
        <begin position="80"/>
        <end position="89"/>
    </location>
</feature>
<dbReference type="AlphaFoldDB" id="S8A3X5"/>
<dbReference type="Proteomes" id="UP000015100">
    <property type="component" value="Unassembled WGS sequence"/>
</dbReference>
<evidence type="ECO:0000313" key="3">
    <source>
        <dbReference type="Proteomes" id="UP000015100"/>
    </source>
</evidence>